<keyword evidence="1" id="KW-0808">Transferase</keyword>
<sequence length="271" mass="30174">MTDGPRSLPPEVDMTTPSAARLYDFYLGGKDNFPADRQAGNDLLARIPEVRTMAQANRLWLRRVVRYLVAEAGVRQFIDIGSGLPTADNTHEIAHRHDPQARVVYVDHDPIVLAHARALLAEDPVTTDVVQADLREPHTILRAPQTQRLIDPEQPVAILLVAVLHFLRDQDGPHEILAQLREELAPGSFLAVSHVENDTMPERAELLEQLYAATSSPGQTRGYAEIAGFFEGFELVDPGLCHVSDWRPDPDEPYYPPEQAWGYGGLGRLAR</sequence>
<dbReference type="CDD" id="cd02440">
    <property type="entry name" value="AdoMet_MTases"/>
    <property type="match status" value="1"/>
</dbReference>
<name>A0ABP7FU55_9ACTN</name>
<proteinExistence type="predicted"/>
<keyword evidence="1" id="KW-0489">Methyltransferase</keyword>
<comment type="caution">
    <text evidence="1">The sequence shown here is derived from an EMBL/GenBank/DDBJ whole genome shotgun (WGS) entry which is preliminary data.</text>
</comment>
<accession>A0ABP7FU55</accession>
<keyword evidence="2" id="KW-1185">Reference proteome</keyword>
<dbReference type="GO" id="GO:0032259">
    <property type="term" value="P:methylation"/>
    <property type="evidence" value="ECO:0007669"/>
    <property type="project" value="UniProtKB-KW"/>
</dbReference>
<evidence type="ECO:0000313" key="2">
    <source>
        <dbReference type="Proteomes" id="UP001500908"/>
    </source>
</evidence>
<reference evidence="2" key="1">
    <citation type="journal article" date="2019" name="Int. J. Syst. Evol. Microbiol.">
        <title>The Global Catalogue of Microorganisms (GCM) 10K type strain sequencing project: providing services to taxonomists for standard genome sequencing and annotation.</title>
        <authorList>
            <consortium name="The Broad Institute Genomics Platform"/>
            <consortium name="The Broad Institute Genome Sequencing Center for Infectious Disease"/>
            <person name="Wu L."/>
            <person name="Ma J."/>
        </authorList>
    </citation>
    <scope>NUCLEOTIDE SEQUENCE [LARGE SCALE GENOMIC DNA]</scope>
    <source>
        <strain evidence="2">JCM 17137</strain>
    </source>
</reference>
<dbReference type="Proteomes" id="UP001500908">
    <property type="component" value="Unassembled WGS sequence"/>
</dbReference>
<dbReference type="Pfam" id="PF04672">
    <property type="entry name" value="Methyltransf_19"/>
    <property type="match status" value="1"/>
</dbReference>
<dbReference type="PIRSF" id="PIRSF017393">
    <property type="entry name" value="MTase_SAV2177"/>
    <property type="match status" value="1"/>
</dbReference>
<organism evidence="1 2">
    <name type="scientific">Salinactinospora qingdaonensis</name>
    <dbReference type="NCBI Taxonomy" id="702744"/>
    <lineage>
        <taxon>Bacteria</taxon>
        <taxon>Bacillati</taxon>
        <taxon>Actinomycetota</taxon>
        <taxon>Actinomycetes</taxon>
        <taxon>Streptosporangiales</taxon>
        <taxon>Nocardiopsidaceae</taxon>
        <taxon>Salinactinospora</taxon>
    </lineage>
</organism>
<dbReference type="InterPro" id="IPR029063">
    <property type="entry name" value="SAM-dependent_MTases_sf"/>
</dbReference>
<gene>
    <name evidence="1" type="ORF">GCM10022402_28560</name>
</gene>
<dbReference type="EMBL" id="BAABDD010000012">
    <property type="protein sequence ID" value="GAA3747483.1"/>
    <property type="molecule type" value="Genomic_DNA"/>
</dbReference>
<dbReference type="SUPFAM" id="SSF53335">
    <property type="entry name" value="S-adenosyl-L-methionine-dependent methyltransferases"/>
    <property type="match status" value="1"/>
</dbReference>
<dbReference type="InterPro" id="IPR006764">
    <property type="entry name" value="SAM_dep_MeTrfase_SAV2177_type"/>
</dbReference>
<dbReference type="RefSeq" id="WP_344971885.1">
    <property type="nucleotide sequence ID" value="NZ_BAABDD010000012.1"/>
</dbReference>
<dbReference type="GO" id="GO:0008168">
    <property type="term" value="F:methyltransferase activity"/>
    <property type="evidence" value="ECO:0007669"/>
    <property type="project" value="UniProtKB-KW"/>
</dbReference>
<evidence type="ECO:0000313" key="1">
    <source>
        <dbReference type="EMBL" id="GAA3747483.1"/>
    </source>
</evidence>
<protein>
    <submittedName>
        <fullName evidence="1">SAM-dependent methyltransferase</fullName>
    </submittedName>
</protein>
<dbReference type="Gene3D" id="3.40.50.150">
    <property type="entry name" value="Vaccinia Virus protein VP39"/>
    <property type="match status" value="1"/>
</dbReference>